<dbReference type="Gene3D" id="2.60.200.40">
    <property type="match status" value="1"/>
</dbReference>
<keyword evidence="10" id="KW-0443">Lipid metabolism</keyword>
<keyword evidence="9" id="KW-0460">Magnesium</keyword>
<keyword evidence="4 14" id="KW-0808">Transferase</keyword>
<evidence type="ECO:0000259" key="13">
    <source>
        <dbReference type="PROSITE" id="PS50146"/>
    </source>
</evidence>
<comment type="similarity">
    <text evidence="2">Belongs to the diacylglycerol/lipid kinase family.</text>
</comment>
<dbReference type="EC" id="2.7.1.-" evidence="14"/>
<dbReference type="InterPro" id="IPR017438">
    <property type="entry name" value="ATP-NAD_kinase_N"/>
</dbReference>
<proteinExistence type="inferred from homology"/>
<keyword evidence="3" id="KW-0444">Lipid biosynthesis</keyword>
<dbReference type="SMART" id="SM00046">
    <property type="entry name" value="DAGKc"/>
    <property type="match status" value="1"/>
</dbReference>
<keyword evidence="8" id="KW-0067">ATP-binding</keyword>
<keyword evidence="15" id="KW-1185">Reference proteome</keyword>
<keyword evidence="12" id="KW-1208">Phospholipid metabolism</keyword>
<evidence type="ECO:0000256" key="1">
    <source>
        <dbReference type="ARBA" id="ARBA00001946"/>
    </source>
</evidence>
<sequence>MQAALVVNAASRSGHEAFETAEKRLRERGLDLTHAREVTDPEHLADVVRSVVDEGARLVVLGGGDGTVSSVAALLPEAGITLGLLPTGTANDLARTLGLPTDLVAACDVVADGRPARVDLGVVGDDVYLNLASVGLAVEVTKSLSPRLKRRLGAAAYPVAALRAYLRHRPFAAALHFPDGDHPDVELGDLLQVGVANGRYYGGGAVAAPEAEIDEGLLDVYAIPRGTAGQRLGVARHFVSGAFTRADHVLHVRTRRVRLTTSPSLPANVDGELSARTPLDFGVRPGALRVLVPADSPAP</sequence>
<dbReference type="Gene3D" id="3.40.50.10330">
    <property type="entry name" value="Probable inorganic polyphosphate/atp-NAD kinase, domain 1"/>
    <property type="match status" value="1"/>
</dbReference>
<dbReference type="EMBL" id="JBITLV010000004">
    <property type="protein sequence ID" value="MFI7588146.1"/>
    <property type="molecule type" value="Genomic_DNA"/>
</dbReference>
<keyword evidence="7 14" id="KW-0418">Kinase</keyword>
<dbReference type="InterPro" id="IPR001206">
    <property type="entry name" value="Diacylglycerol_kinase_cat_dom"/>
</dbReference>
<dbReference type="RefSeq" id="WP_398281182.1">
    <property type="nucleotide sequence ID" value="NZ_JBITLV010000004.1"/>
</dbReference>
<feature type="domain" description="DAGKc" evidence="13">
    <location>
        <begin position="1"/>
        <end position="127"/>
    </location>
</feature>
<dbReference type="InterPro" id="IPR005218">
    <property type="entry name" value="Diacylglycerol/lipid_kinase"/>
</dbReference>
<keyword evidence="5" id="KW-0479">Metal-binding</keyword>
<evidence type="ECO:0000256" key="5">
    <source>
        <dbReference type="ARBA" id="ARBA00022723"/>
    </source>
</evidence>
<gene>
    <name evidence="14" type="ORF">ACIB24_13845</name>
</gene>
<evidence type="ECO:0000256" key="3">
    <source>
        <dbReference type="ARBA" id="ARBA00022516"/>
    </source>
</evidence>
<name>A0ABW8AP47_9ACTN</name>
<protein>
    <submittedName>
        <fullName evidence="14">Lipid kinase</fullName>
        <ecNumber evidence="14">2.7.1.-</ecNumber>
    </submittedName>
</protein>
<reference evidence="14 15" key="1">
    <citation type="submission" date="2024-10" db="EMBL/GenBank/DDBJ databases">
        <title>The Natural Products Discovery Center: Release of the First 8490 Sequenced Strains for Exploring Actinobacteria Biosynthetic Diversity.</title>
        <authorList>
            <person name="Kalkreuter E."/>
            <person name="Kautsar S.A."/>
            <person name="Yang D."/>
            <person name="Bader C.D."/>
            <person name="Teijaro C.N."/>
            <person name="Fluegel L."/>
            <person name="Davis C.M."/>
            <person name="Simpson J.R."/>
            <person name="Lauterbach L."/>
            <person name="Steele A.D."/>
            <person name="Gui C."/>
            <person name="Meng S."/>
            <person name="Li G."/>
            <person name="Viehrig K."/>
            <person name="Ye F."/>
            <person name="Su P."/>
            <person name="Kiefer A.F."/>
            <person name="Nichols A."/>
            <person name="Cepeda A.J."/>
            <person name="Yan W."/>
            <person name="Fan B."/>
            <person name="Jiang Y."/>
            <person name="Adhikari A."/>
            <person name="Zheng C.-J."/>
            <person name="Schuster L."/>
            <person name="Cowan T.M."/>
            <person name="Smanski M.J."/>
            <person name="Chevrette M.G."/>
            <person name="De Carvalho L.P.S."/>
            <person name="Shen B."/>
        </authorList>
    </citation>
    <scope>NUCLEOTIDE SEQUENCE [LARGE SCALE GENOMIC DNA]</scope>
    <source>
        <strain evidence="14 15">NPDC049639</strain>
    </source>
</reference>
<evidence type="ECO:0000256" key="8">
    <source>
        <dbReference type="ARBA" id="ARBA00022840"/>
    </source>
</evidence>
<evidence type="ECO:0000313" key="15">
    <source>
        <dbReference type="Proteomes" id="UP001612915"/>
    </source>
</evidence>
<comment type="caution">
    <text evidence="14">The sequence shown here is derived from an EMBL/GenBank/DDBJ whole genome shotgun (WGS) entry which is preliminary data.</text>
</comment>
<dbReference type="Proteomes" id="UP001612915">
    <property type="component" value="Unassembled WGS sequence"/>
</dbReference>
<dbReference type="PROSITE" id="PS50146">
    <property type="entry name" value="DAGK"/>
    <property type="match status" value="1"/>
</dbReference>
<dbReference type="PANTHER" id="PTHR12358">
    <property type="entry name" value="SPHINGOSINE KINASE"/>
    <property type="match status" value="1"/>
</dbReference>
<evidence type="ECO:0000256" key="9">
    <source>
        <dbReference type="ARBA" id="ARBA00022842"/>
    </source>
</evidence>
<dbReference type="InterPro" id="IPR016064">
    <property type="entry name" value="NAD/diacylglycerol_kinase_sf"/>
</dbReference>
<organism evidence="14 15">
    <name type="scientific">Spongisporangium articulatum</name>
    <dbReference type="NCBI Taxonomy" id="3362603"/>
    <lineage>
        <taxon>Bacteria</taxon>
        <taxon>Bacillati</taxon>
        <taxon>Actinomycetota</taxon>
        <taxon>Actinomycetes</taxon>
        <taxon>Kineosporiales</taxon>
        <taxon>Kineosporiaceae</taxon>
        <taxon>Spongisporangium</taxon>
    </lineage>
</organism>
<dbReference type="NCBIfam" id="NF009604">
    <property type="entry name" value="PRK13057.1"/>
    <property type="match status" value="1"/>
</dbReference>
<dbReference type="NCBIfam" id="TIGR00147">
    <property type="entry name" value="YegS/Rv2252/BmrU family lipid kinase"/>
    <property type="match status" value="1"/>
</dbReference>
<dbReference type="PANTHER" id="PTHR12358:SF106">
    <property type="entry name" value="LIPID KINASE YEGS"/>
    <property type="match status" value="1"/>
</dbReference>
<dbReference type="SUPFAM" id="SSF111331">
    <property type="entry name" value="NAD kinase/diacylglycerol kinase-like"/>
    <property type="match status" value="1"/>
</dbReference>
<evidence type="ECO:0000313" key="14">
    <source>
        <dbReference type="EMBL" id="MFI7588146.1"/>
    </source>
</evidence>
<evidence type="ECO:0000256" key="4">
    <source>
        <dbReference type="ARBA" id="ARBA00022679"/>
    </source>
</evidence>
<dbReference type="GO" id="GO:0016301">
    <property type="term" value="F:kinase activity"/>
    <property type="evidence" value="ECO:0007669"/>
    <property type="project" value="UniProtKB-KW"/>
</dbReference>
<dbReference type="Pfam" id="PF19279">
    <property type="entry name" value="YegS_C"/>
    <property type="match status" value="1"/>
</dbReference>
<dbReference type="InterPro" id="IPR050187">
    <property type="entry name" value="Lipid_Phosphate_FormReg"/>
</dbReference>
<evidence type="ECO:0000256" key="6">
    <source>
        <dbReference type="ARBA" id="ARBA00022741"/>
    </source>
</evidence>
<keyword evidence="6" id="KW-0547">Nucleotide-binding</keyword>
<keyword evidence="11" id="KW-0594">Phospholipid biosynthesis</keyword>
<evidence type="ECO:0000256" key="10">
    <source>
        <dbReference type="ARBA" id="ARBA00023098"/>
    </source>
</evidence>
<evidence type="ECO:0000256" key="11">
    <source>
        <dbReference type="ARBA" id="ARBA00023209"/>
    </source>
</evidence>
<dbReference type="InterPro" id="IPR045540">
    <property type="entry name" value="YegS/DAGK_C"/>
</dbReference>
<evidence type="ECO:0000256" key="12">
    <source>
        <dbReference type="ARBA" id="ARBA00023264"/>
    </source>
</evidence>
<accession>A0ABW8AP47</accession>
<evidence type="ECO:0000256" key="2">
    <source>
        <dbReference type="ARBA" id="ARBA00005983"/>
    </source>
</evidence>
<evidence type="ECO:0000256" key="7">
    <source>
        <dbReference type="ARBA" id="ARBA00022777"/>
    </source>
</evidence>
<comment type="cofactor">
    <cofactor evidence="1">
        <name>Mg(2+)</name>
        <dbReference type="ChEBI" id="CHEBI:18420"/>
    </cofactor>
</comment>
<dbReference type="Pfam" id="PF00781">
    <property type="entry name" value="DAGK_cat"/>
    <property type="match status" value="1"/>
</dbReference>